<comment type="caution">
    <text evidence="2">The sequence shown here is derived from an EMBL/GenBank/DDBJ whole genome shotgun (WGS) entry which is preliminary data.</text>
</comment>
<keyword evidence="1" id="KW-0732">Signal</keyword>
<protein>
    <recommendedName>
        <fullName evidence="4">Lipoprotein</fullName>
    </recommendedName>
</protein>
<keyword evidence="3" id="KW-1185">Reference proteome</keyword>
<name>A0ABP9J5R4_9ACTN</name>
<evidence type="ECO:0000256" key="1">
    <source>
        <dbReference type="SAM" id="SignalP"/>
    </source>
</evidence>
<evidence type="ECO:0000313" key="3">
    <source>
        <dbReference type="Proteomes" id="UP001501759"/>
    </source>
</evidence>
<proteinExistence type="predicted"/>
<dbReference type="PROSITE" id="PS51257">
    <property type="entry name" value="PROKAR_LIPOPROTEIN"/>
    <property type="match status" value="1"/>
</dbReference>
<dbReference type="RefSeq" id="WP_345654194.1">
    <property type="nucleotide sequence ID" value="NZ_BAABKB010000021.1"/>
</dbReference>
<dbReference type="EMBL" id="BAABKB010000021">
    <property type="protein sequence ID" value="GAA5021543.1"/>
    <property type="molecule type" value="Genomic_DNA"/>
</dbReference>
<feature type="chain" id="PRO_5047205888" description="Lipoprotein" evidence="1">
    <location>
        <begin position="30"/>
        <end position="156"/>
    </location>
</feature>
<evidence type="ECO:0008006" key="4">
    <source>
        <dbReference type="Google" id="ProtNLM"/>
    </source>
</evidence>
<dbReference type="InterPro" id="IPR046172">
    <property type="entry name" value="DUF6174"/>
</dbReference>
<dbReference type="Proteomes" id="UP001501759">
    <property type="component" value="Unassembled WGS sequence"/>
</dbReference>
<gene>
    <name evidence="2" type="ORF">GCM10023335_52600</name>
</gene>
<accession>A0ABP9J5R4</accession>
<reference evidence="3" key="1">
    <citation type="journal article" date="2019" name="Int. J. Syst. Evol. Microbiol.">
        <title>The Global Catalogue of Microorganisms (GCM) 10K type strain sequencing project: providing services to taxonomists for standard genome sequencing and annotation.</title>
        <authorList>
            <consortium name="The Broad Institute Genomics Platform"/>
            <consortium name="The Broad Institute Genome Sequencing Center for Infectious Disease"/>
            <person name="Wu L."/>
            <person name="Ma J."/>
        </authorList>
    </citation>
    <scope>NUCLEOTIDE SEQUENCE [LARGE SCALE GENOMIC DNA]</scope>
    <source>
        <strain evidence="3">JCM 18409</strain>
    </source>
</reference>
<sequence length="156" mass="16832">MSVHRPRPRAALPVVVLTGALVWSTSACGNDAVTGSARQETTVNTWKEPSSYSYTLESSEGERSLIGTFRITVRGGKVSQAVGLDDSGRRVVKGMPDEVPTIGSLLEQVDQARRDHADTAEVAYAADGHPARISLDWDENAIDDEARYVISAYRAA</sequence>
<organism evidence="2 3">
    <name type="scientific">Streptomyces siamensis</name>
    <dbReference type="NCBI Taxonomy" id="1274986"/>
    <lineage>
        <taxon>Bacteria</taxon>
        <taxon>Bacillati</taxon>
        <taxon>Actinomycetota</taxon>
        <taxon>Actinomycetes</taxon>
        <taxon>Kitasatosporales</taxon>
        <taxon>Streptomycetaceae</taxon>
        <taxon>Streptomyces</taxon>
    </lineage>
</organism>
<dbReference type="Pfam" id="PF19671">
    <property type="entry name" value="DUF6174"/>
    <property type="match status" value="1"/>
</dbReference>
<feature type="signal peptide" evidence="1">
    <location>
        <begin position="1"/>
        <end position="29"/>
    </location>
</feature>
<evidence type="ECO:0000313" key="2">
    <source>
        <dbReference type="EMBL" id="GAA5021543.1"/>
    </source>
</evidence>